<organism evidence="1 2">
    <name type="scientific">Parasponia andersonii</name>
    <name type="common">Sponia andersonii</name>
    <dbReference type="NCBI Taxonomy" id="3476"/>
    <lineage>
        <taxon>Eukaryota</taxon>
        <taxon>Viridiplantae</taxon>
        <taxon>Streptophyta</taxon>
        <taxon>Embryophyta</taxon>
        <taxon>Tracheophyta</taxon>
        <taxon>Spermatophyta</taxon>
        <taxon>Magnoliopsida</taxon>
        <taxon>eudicotyledons</taxon>
        <taxon>Gunneridae</taxon>
        <taxon>Pentapetalae</taxon>
        <taxon>rosids</taxon>
        <taxon>fabids</taxon>
        <taxon>Rosales</taxon>
        <taxon>Cannabaceae</taxon>
        <taxon>Parasponia</taxon>
    </lineage>
</organism>
<sequence length="84" mass="9583">MIQKFEKDILIVGIPLDSVPQQQDSARMKLTMIGSLVCLTKSVRKRKMLVATLTIIRRAEICEAKSESGGDLPFGLENFLYRRW</sequence>
<gene>
    <name evidence="1" type="ORF">PanWU01x14_009630</name>
</gene>
<dbReference type="EMBL" id="JXTB01000003">
    <property type="protein sequence ID" value="PON79731.1"/>
    <property type="molecule type" value="Genomic_DNA"/>
</dbReference>
<evidence type="ECO:0000313" key="2">
    <source>
        <dbReference type="Proteomes" id="UP000237105"/>
    </source>
</evidence>
<dbReference type="Proteomes" id="UP000237105">
    <property type="component" value="Unassembled WGS sequence"/>
</dbReference>
<evidence type="ECO:0000313" key="1">
    <source>
        <dbReference type="EMBL" id="PON79731.1"/>
    </source>
</evidence>
<keyword evidence="2" id="KW-1185">Reference proteome</keyword>
<comment type="caution">
    <text evidence="1">The sequence shown here is derived from an EMBL/GenBank/DDBJ whole genome shotgun (WGS) entry which is preliminary data.</text>
</comment>
<accession>A0A2P5E2H4</accession>
<proteinExistence type="predicted"/>
<name>A0A2P5E2H4_PARAD</name>
<protein>
    <submittedName>
        <fullName evidence="1">Uncharacterized protein</fullName>
    </submittedName>
</protein>
<dbReference type="AlphaFoldDB" id="A0A2P5E2H4"/>
<reference evidence="2" key="1">
    <citation type="submission" date="2016-06" db="EMBL/GenBank/DDBJ databases">
        <title>Parallel loss of symbiosis genes in relatives of nitrogen-fixing non-legume Parasponia.</title>
        <authorList>
            <person name="Van Velzen R."/>
            <person name="Holmer R."/>
            <person name="Bu F."/>
            <person name="Rutten L."/>
            <person name="Van Zeijl A."/>
            <person name="Liu W."/>
            <person name="Santuari L."/>
            <person name="Cao Q."/>
            <person name="Sharma T."/>
            <person name="Shen D."/>
            <person name="Roswanjaya Y."/>
            <person name="Wardhani T."/>
            <person name="Kalhor M.S."/>
            <person name="Jansen J."/>
            <person name="Van den Hoogen J."/>
            <person name="Gungor B."/>
            <person name="Hartog M."/>
            <person name="Hontelez J."/>
            <person name="Verver J."/>
            <person name="Yang W.-C."/>
            <person name="Schijlen E."/>
            <person name="Repin R."/>
            <person name="Schilthuizen M."/>
            <person name="Schranz E."/>
            <person name="Heidstra R."/>
            <person name="Miyata K."/>
            <person name="Fedorova E."/>
            <person name="Kohlen W."/>
            <person name="Bisseling T."/>
            <person name="Smit S."/>
            <person name="Geurts R."/>
        </authorList>
    </citation>
    <scope>NUCLEOTIDE SEQUENCE [LARGE SCALE GENOMIC DNA]</scope>
    <source>
        <strain evidence="2">cv. WU1-14</strain>
    </source>
</reference>